<dbReference type="Pfam" id="PF18029">
    <property type="entry name" value="Glyoxalase_6"/>
    <property type="match status" value="1"/>
</dbReference>
<evidence type="ECO:0000259" key="1">
    <source>
        <dbReference type="PROSITE" id="PS51819"/>
    </source>
</evidence>
<dbReference type="Pfam" id="PF00903">
    <property type="entry name" value="Glyoxalase"/>
    <property type="match status" value="1"/>
</dbReference>
<sequence>MTASTDTTTTAAGRPCWLELYTPDADAAAAFYGELLGWQVTDADPEAGISTMVTLRDRLIASFEPQEDYAGWLVTLLVDDVAAAVAEVEAAGGGVVVPCTEVGNEGDSMLFAVVTDPGGARVGMICDTDPAPAAPLEAGMPLWYEALTEGLEAGTSFYERVFGWRTREIEPGGSLPYRVNDPGTGALCGIGERSAFIEGAPAWRVYFGVEDLDSAAARVPELGGRVRGEPQDSPYGRILPVADPQGAGFMLVEM</sequence>
<dbReference type="InterPro" id="IPR041581">
    <property type="entry name" value="Glyoxalase_6"/>
</dbReference>
<dbReference type="OrthoDB" id="9793039at2"/>
<accession>A0A3P1V6U9</accession>
<keyword evidence="3" id="KW-1185">Reference proteome</keyword>
<dbReference type="InterPro" id="IPR004360">
    <property type="entry name" value="Glyas_Fos-R_dOase_dom"/>
</dbReference>
<dbReference type="Proteomes" id="UP000271272">
    <property type="component" value="Unassembled WGS sequence"/>
</dbReference>
<dbReference type="EMBL" id="RQZC01000012">
    <property type="protein sequence ID" value="RRD29055.1"/>
    <property type="molecule type" value="Genomic_DNA"/>
</dbReference>
<dbReference type="PANTHER" id="PTHR33993:SF14">
    <property type="entry name" value="GB|AAF24581.1"/>
    <property type="match status" value="1"/>
</dbReference>
<comment type="caution">
    <text evidence="2">The sequence shown here is derived from an EMBL/GenBank/DDBJ whole genome shotgun (WGS) entry which is preliminary data.</text>
</comment>
<feature type="domain" description="VOC" evidence="1">
    <location>
        <begin position="140"/>
        <end position="254"/>
    </location>
</feature>
<protein>
    <submittedName>
        <fullName evidence="2">VOC family protein</fullName>
    </submittedName>
</protein>
<evidence type="ECO:0000313" key="3">
    <source>
        <dbReference type="Proteomes" id="UP000271272"/>
    </source>
</evidence>
<evidence type="ECO:0000313" key="2">
    <source>
        <dbReference type="EMBL" id="RRD29055.1"/>
    </source>
</evidence>
<dbReference type="CDD" id="cd07247">
    <property type="entry name" value="SgaA_N_like"/>
    <property type="match status" value="1"/>
</dbReference>
<dbReference type="PANTHER" id="PTHR33993">
    <property type="entry name" value="GLYOXALASE-RELATED"/>
    <property type="match status" value="1"/>
</dbReference>
<name>A0A3P1V6U9_9ACTO</name>
<reference evidence="2 3" key="1">
    <citation type="submission" date="2018-11" db="EMBL/GenBank/DDBJ databases">
        <title>Genomes From Bacteria Associated with the Canine Oral Cavity: a Test Case for Automated Genome-Based Taxonomic Assignment.</title>
        <authorList>
            <person name="Coil D.A."/>
            <person name="Jospin G."/>
            <person name="Darling A.E."/>
            <person name="Wallis C."/>
            <person name="Davis I.J."/>
            <person name="Harris S."/>
            <person name="Eisen J.A."/>
            <person name="Holcombe L.J."/>
            <person name="O'Flynn C."/>
        </authorList>
    </citation>
    <scope>NUCLEOTIDE SEQUENCE [LARGE SCALE GENOMIC DNA]</scope>
    <source>
        <strain evidence="2 3">OH5050</strain>
    </source>
</reference>
<dbReference type="InterPro" id="IPR052164">
    <property type="entry name" value="Anthracycline_SecMetBiosynth"/>
</dbReference>
<organism evidence="2 3">
    <name type="scientific">Actinomyces bowdenii</name>
    <dbReference type="NCBI Taxonomy" id="131109"/>
    <lineage>
        <taxon>Bacteria</taxon>
        <taxon>Bacillati</taxon>
        <taxon>Actinomycetota</taxon>
        <taxon>Actinomycetes</taxon>
        <taxon>Actinomycetales</taxon>
        <taxon>Actinomycetaceae</taxon>
        <taxon>Actinomyces</taxon>
    </lineage>
</organism>
<dbReference type="SUPFAM" id="SSF54593">
    <property type="entry name" value="Glyoxalase/Bleomycin resistance protein/Dihydroxybiphenyl dioxygenase"/>
    <property type="match status" value="2"/>
</dbReference>
<dbReference type="InterPro" id="IPR037523">
    <property type="entry name" value="VOC_core"/>
</dbReference>
<gene>
    <name evidence="2" type="ORF">EII10_08190</name>
</gene>
<proteinExistence type="predicted"/>
<dbReference type="RefSeq" id="WP_124934014.1">
    <property type="nucleotide sequence ID" value="NZ_RQZC01000012.1"/>
</dbReference>
<dbReference type="AlphaFoldDB" id="A0A3P1V6U9"/>
<feature type="domain" description="VOC" evidence="1">
    <location>
        <begin position="14"/>
        <end position="127"/>
    </location>
</feature>
<dbReference type="InterPro" id="IPR029068">
    <property type="entry name" value="Glyas_Bleomycin-R_OHBP_Dase"/>
</dbReference>
<dbReference type="PROSITE" id="PS51819">
    <property type="entry name" value="VOC"/>
    <property type="match status" value="2"/>
</dbReference>
<dbReference type="Gene3D" id="3.10.180.10">
    <property type="entry name" value="2,3-Dihydroxybiphenyl 1,2-Dioxygenase, domain 1"/>
    <property type="match status" value="2"/>
</dbReference>